<dbReference type="AlphaFoldDB" id="A0A2S0VP86"/>
<keyword evidence="1" id="KW-1133">Transmembrane helix</keyword>
<evidence type="ECO:0000256" key="1">
    <source>
        <dbReference type="SAM" id="Phobius"/>
    </source>
</evidence>
<feature type="transmembrane region" description="Helical" evidence="1">
    <location>
        <begin position="102"/>
        <end position="124"/>
    </location>
</feature>
<name>A0A2S0VP86_9ALTE</name>
<evidence type="ECO:0000313" key="3">
    <source>
        <dbReference type="Proteomes" id="UP000244441"/>
    </source>
</evidence>
<keyword evidence="3" id="KW-1185">Reference proteome</keyword>
<dbReference type="SUPFAM" id="SSF49785">
    <property type="entry name" value="Galactose-binding domain-like"/>
    <property type="match status" value="1"/>
</dbReference>
<keyword evidence="1" id="KW-0472">Membrane</keyword>
<accession>A0A2S0VP86</accession>
<dbReference type="Gene3D" id="2.60.120.260">
    <property type="entry name" value="Galactose-binding domain-like"/>
    <property type="match status" value="1"/>
</dbReference>
<dbReference type="RefSeq" id="WP_108602075.1">
    <property type="nucleotide sequence ID" value="NZ_CP026604.1"/>
</dbReference>
<organism evidence="2 3">
    <name type="scientific">Saccharobesus litoralis</name>
    <dbReference type="NCBI Taxonomy" id="2172099"/>
    <lineage>
        <taxon>Bacteria</taxon>
        <taxon>Pseudomonadati</taxon>
        <taxon>Pseudomonadota</taxon>
        <taxon>Gammaproteobacteria</taxon>
        <taxon>Alteromonadales</taxon>
        <taxon>Alteromonadaceae</taxon>
        <taxon>Saccharobesus</taxon>
    </lineage>
</organism>
<keyword evidence="1" id="KW-0812">Transmembrane</keyword>
<dbReference type="InterPro" id="IPR008979">
    <property type="entry name" value="Galactose-bd-like_sf"/>
</dbReference>
<gene>
    <name evidence="2" type="ORF">C2869_05925</name>
</gene>
<proteinExistence type="predicted"/>
<dbReference type="Proteomes" id="UP000244441">
    <property type="component" value="Chromosome"/>
</dbReference>
<evidence type="ECO:0000313" key="2">
    <source>
        <dbReference type="EMBL" id="AWB66003.1"/>
    </source>
</evidence>
<protein>
    <submittedName>
        <fullName evidence="2">Uncharacterized protein</fullName>
    </submittedName>
</protein>
<dbReference type="EMBL" id="CP026604">
    <property type="protein sequence ID" value="AWB66003.1"/>
    <property type="molecule type" value="Genomic_DNA"/>
</dbReference>
<dbReference type="KEGG" id="cate:C2869_05925"/>
<sequence length="656" mass="74045">MDKETEKRVAAYIQDRSHQLALAKQCKNDPELLDYLAKHKLIDRILRFNTQDQGSDIFVKEMRMRLNEPQSSTFADQVKQKLHALHGNSPAFSQAPAANDKLFYKAITSVAASIMLAFIVWLYLPQDNAFDDPIVSTATPSIIQNRGVTTDSGTHYTIEQDNEWIELDNGITLVAKADSEFLIRNQNEIELLQGQIRTKIPHGTHAQIETRGRFFKLHNADKSQLLNDAEHEYTKPTSWIAWHQPDSISFDISASGDIQFNQNMPQAITNVPTHTSLLAHQASFQSPQDNLALANNAANSALLDATPTSQQNTAANSQVRAASQLTSNDLLLGLNGDFETGALTHWRSRPETQGYAEVTSQAAKDGNYGLYVNTQGGNVYLEVKKQSFPQGYMHNGKLFKLSMDIKRLNNNTGQTGITGRLFNNRAKPIGTAFGRWFEINEPGEWITIEKYIPGENWPASGTSFELMFFKPEEEYYIDNIKIEPVITQGNILTKYNGDIENGEIGTYIQEKVSENENNYAQIEVREEAAITGNYGIYANTYVGDMAIKVNYKALSKWRIDPDKDYIFSYDVRLKEGEVNLVHTTPSGWVHAVPGWKPMSFNFINQAVSERGMIKVRMRVPHEVIPDSGYLEINIYSKTKGIFHMDNFEFFVADEQN</sequence>
<reference evidence="2 3" key="1">
    <citation type="submission" date="2018-01" db="EMBL/GenBank/DDBJ databases">
        <title>Genome sequence of a Cantenovulum-like bacteria.</title>
        <authorList>
            <person name="Tan W.R."/>
            <person name="Lau N.-S."/>
            <person name="Go F."/>
            <person name="Amirul A.-A.A."/>
        </authorList>
    </citation>
    <scope>NUCLEOTIDE SEQUENCE [LARGE SCALE GENOMIC DNA]</scope>
    <source>
        <strain evidence="2 3">CCB-QB4</strain>
    </source>
</reference>
<dbReference type="OrthoDB" id="6376118at2"/>